<feature type="region of interest" description="Disordered" evidence="1">
    <location>
        <begin position="1"/>
        <end position="32"/>
    </location>
</feature>
<name>A0A6A1TPF3_NEOGA</name>
<gene>
    <name evidence="2" type="ORF">F4V91_05180</name>
</gene>
<sequence>MATAKGGKGKGGGKKTGGGPKETPEQKKEKLRRRQHVKAIKEVFSAFGFIPLALSKTVFEFKERTCDFDEVFLLDNVLVLVEHTYSNESNVGDHLLKKKVIFDYINQNKDEFVQYVRSTFEPFSKIVDPVYLDHHIQIKVVYASLHNVKDSTKTHLKDVYFLALQLQFRNQMSSSGGRLMGASPA</sequence>
<evidence type="ECO:0000256" key="1">
    <source>
        <dbReference type="SAM" id="MobiDB-lite"/>
    </source>
</evidence>
<protein>
    <submittedName>
        <fullName evidence="2">Uncharacterized protein</fullName>
    </submittedName>
</protein>
<dbReference type="Proteomes" id="UP000386575">
    <property type="component" value="Unassembled WGS sequence"/>
</dbReference>
<proteinExistence type="predicted"/>
<reference evidence="2 3" key="1">
    <citation type="submission" date="2019-09" db="EMBL/GenBank/DDBJ databases">
        <title>Genome sequencing of Ng87 strain.</title>
        <authorList>
            <person name="Karasev E.S."/>
            <person name="Andronov E."/>
        </authorList>
    </citation>
    <scope>NUCLEOTIDE SEQUENCE [LARGE SCALE GENOMIC DNA]</scope>
    <source>
        <strain evidence="2 3">Ng87</strain>
    </source>
</reference>
<comment type="caution">
    <text evidence="2">The sequence shown here is derived from an EMBL/GenBank/DDBJ whole genome shotgun (WGS) entry which is preliminary data.</text>
</comment>
<evidence type="ECO:0000313" key="3">
    <source>
        <dbReference type="Proteomes" id="UP000386575"/>
    </source>
</evidence>
<accession>A0A6A1TPF3</accession>
<dbReference type="AlphaFoldDB" id="A0A6A1TPF3"/>
<dbReference type="EMBL" id="VZUL01000002">
    <property type="protein sequence ID" value="KAB1085875.1"/>
    <property type="molecule type" value="Genomic_DNA"/>
</dbReference>
<evidence type="ECO:0000313" key="2">
    <source>
        <dbReference type="EMBL" id="KAB1085875.1"/>
    </source>
</evidence>
<dbReference type="RefSeq" id="WP_151041509.1">
    <property type="nucleotide sequence ID" value="NZ_VZUL01000002.1"/>
</dbReference>
<organism evidence="2 3">
    <name type="scientific">Neorhizobium galegae</name>
    <name type="common">Rhizobium galegae</name>
    <dbReference type="NCBI Taxonomy" id="399"/>
    <lineage>
        <taxon>Bacteria</taxon>
        <taxon>Pseudomonadati</taxon>
        <taxon>Pseudomonadota</taxon>
        <taxon>Alphaproteobacteria</taxon>
        <taxon>Hyphomicrobiales</taxon>
        <taxon>Rhizobiaceae</taxon>
        <taxon>Rhizobium/Agrobacterium group</taxon>
        <taxon>Neorhizobium</taxon>
    </lineage>
</organism>